<sequence length="77" mass="8920">MRVYFICVRSKGASHTIKSRRLAMSHLTDTQRGKRTFPSEATHSSEKKDSTLKKGGKPVWPEEKVLVEYDNSIYWHP</sequence>
<dbReference type="AlphaFoldDB" id="A0A8H4LUL1"/>
<feature type="region of interest" description="Disordered" evidence="1">
    <location>
        <begin position="24"/>
        <end position="57"/>
    </location>
</feature>
<reference evidence="2 3" key="1">
    <citation type="journal article" date="2020" name="Genome Biol. Evol.">
        <title>A new high-quality draft genome assembly of the Chinese cordyceps Ophiocordyceps sinensis.</title>
        <authorList>
            <person name="Shu R."/>
            <person name="Zhang J."/>
            <person name="Meng Q."/>
            <person name="Zhang H."/>
            <person name="Zhou G."/>
            <person name="Li M."/>
            <person name="Wu P."/>
            <person name="Zhao Y."/>
            <person name="Chen C."/>
            <person name="Qin Q."/>
        </authorList>
    </citation>
    <scope>NUCLEOTIDE SEQUENCE [LARGE SCALE GENOMIC DNA]</scope>
    <source>
        <strain evidence="2 3">IOZ07</strain>
    </source>
</reference>
<dbReference type="Proteomes" id="UP000557566">
    <property type="component" value="Unassembled WGS sequence"/>
</dbReference>
<gene>
    <name evidence="2" type="ORF">G6O67_007627</name>
</gene>
<evidence type="ECO:0000256" key="1">
    <source>
        <dbReference type="SAM" id="MobiDB-lite"/>
    </source>
</evidence>
<comment type="caution">
    <text evidence="2">The sequence shown here is derived from an EMBL/GenBank/DDBJ whole genome shotgun (WGS) entry which is preliminary data.</text>
</comment>
<dbReference type="EMBL" id="JAAVMX010000008">
    <property type="protein sequence ID" value="KAF4505709.1"/>
    <property type="molecule type" value="Genomic_DNA"/>
</dbReference>
<evidence type="ECO:0000313" key="2">
    <source>
        <dbReference type="EMBL" id="KAF4505709.1"/>
    </source>
</evidence>
<protein>
    <submittedName>
        <fullName evidence="2">Uncharacterized protein</fullName>
    </submittedName>
</protein>
<proteinExistence type="predicted"/>
<evidence type="ECO:0000313" key="3">
    <source>
        <dbReference type="Proteomes" id="UP000557566"/>
    </source>
</evidence>
<organism evidence="2 3">
    <name type="scientific">Ophiocordyceps sinensis</name>
    <dbReference type="NCBI Taxonomy" id="72228"/>
    <lineage>
        <taxon>Eukaryota</taxon>
        <taxon>Fungi</taxon>
        <taxon>Dikarya</taxon>
        <taxon>Ascomycota</taxon>
        <taxon>Pezizomycotina</taxon>
        <taxon>Sordariomycetes</taxon>
        <taxon>Hypocreomycetidae</taxon>
        <taxon>Hypocreales</taxon>
        <taxon>Ophiocordycipitaceae</taxon>
        <taxon>Ophiocordyceps</taxon>
    </lineage>
</organism>
<keyword evidence="3" id="KW-1185">Reference proteome</keyword>
<accession>A0A8H4LUL1</accession>
<name>A0A8H4LUL1_9HYPO</name>
<feature type="compositionally biased region" description="Basic and acidic residues" evidence="1">
    <location>
        <begin position="43"/>
        <end position="52"/>
    </location>
</feature>
<dbReference type="OrthoDB" id="4961364at2759"/>